<evidence type="ECO:0000256" key="5">
    <source>
        <dbReference type="ARBA" id="ARBA00022692"/>
    </source>
</evidence>
<evidence type="ECO:0000313" key="9">
    <source>
        <dbReference type="Proteomes" id="UP001501725"/>
    </source>
</evidence>
<dbReference type="PANTHER" id="PTHR30026">
    <property type="entry name" value="OUTER MEMBRANE PROTEIN TOLC"/>
    <property type="match status" value="1"/>
</dbReference>
<evidence type="ECO:0000313" key="8">
    <source>
        <dbReference type="EMBL" id="GAA4321953.1"/>
    </source>
</evidence>
<keyword evidence="4" id="KW-1134">Transmembrane beta strand</keyword>
<comment type="similarity">
    <text evidence="2">Belongs to the outer membrane factor (OMF) (TC 1.B.17) family.</text>
</comment>
<sequence>MAQEAWDLRRCVDHALANNISVKQQDVQARIADVNYVQSKRSQYPSLNLQSNLGYNFGRSINIATNQFTEVSFFSNNISLQTDVDVFNFFSKRNGIASYRLDALAAGALADKVRNDVALNVALNYLQVLQARQQVQILRIKQAQTKAQLGVTRKQVDAGALPELNAAQLEAQLAQDSANVVNAKTSEIQALYSLKALLALDAAVPFDVVVPPVSVIPLEPVDSLRPDLVYATALQNMPQQRYNSLRLAAADKAVASARGSMYPRLTFGAGITTRYSGAQQQADFLGDSTKFVVPVGYVQNTGAPVLREVAQPNFSAPYTSPYFTQFNNNMGRFVGFTITVPIVNGGQARAGWERAKLTRATAALQQQGDSLTLKQDIYKAYADAMNALERFNAAGKAVEANQKAFEYAGKRYNIGLLTTLELLNAQSGLFQAQLQRASAQFEYVFRMKLLEFYKGRGLKL</sequence>
<proteinExistence type="inferred from homology"/>
<comment type="subcellular location">
    <subcellularLocation>
        <location evidence="1">Cell outer membrane</location>
    </subcellularLocation>
</comment>
<gene>
    <name evidence="8" type="ORF">GCM10023184_08040</name>
</gene>
<dbReference type="InterPro" id="IPR003423">
    <property type="entry name" value="OMP_efflux"/>
</dbReference>
<evidence type="ECO:0000256" key="4">
    <source>
        <dbReference type="ARBA" id="ARBA00022452"/>
    </source>
</evidence>
<evidence type="ECO:0000256" key="7">
    <source>
        <dbReference type="ARBA" id="ARBA00023237"/>
    </source>
</evidence>
<dbReference type="Gene3D" id="1.20.1600.10">
    <property type="entry name" value="Outer membrane efflux proteins (OEP)"/>
    <property type="match status" value="1"/>
</dbReference>
<keyword evidence="3" id="KW-0813">Transport</keyword>
<evidence type="ECO:0000256" key="2">
    <source>
        <dbReference type="ARBA" id="ARBA00007613"/>
    </source>
</evidence>
<keyword evidence="7" id="KW-0998">Cell outer membrane</keyword>
<comment type="caution">
    <text evidence="8">The sequence shown here is derived from an EMBL/GenBank/DDBJ whole genome shotgun (WGS) entry which is preliminary data.</text>
</comment>
<dbReference type="PANTHER" id="PTHR30026:SF20">
    <property type="entry name" value="OUTER MEMBRANE PROTEIN TOLC"/>
    <property type="match status" value="1"/>
</dbReference>
<protein>
    <submittedName>
        <fullName evidence="8">TolC family protein</fullName>
    </submittedName>
</protein>
<dbReference type="Pfam" id="PF02321">
    <property type="entry name" value="OEP"/>
    <property type="match status" value="2"/>
</dbReference>
<dbReference type="Proteomes" id="UP001501725">
    <property type="component" value="Unassembled WGS sequence"/>
</dbReference>
<keyword evidence="9" id="KW-1185">Reference proteome</keyword>
<dbReference type="InterPro" id="IPR051906">
    <property type="entry name" value="TolC-like"/>
</dbReference>
<reference evidence="9" key="1">
    <citation type="journal article" date="2019" name="Int. J. Syst. Evol. Microbiol.">
        <title>The Global Catalogue of Microorganisms (GCM) 10K type strain sequencing project: providing services to taxonomists for standard genome sequencing and annotation.</title>
        <authorList>
            <consortium name="The Broad Institute Genomics Platform"/>
            <consortium name="The Broad Institute Genome Sequencing Center for Infectious Disease"/>
            <person name="Wu L."/>
            <person name="Ma J."/>
        </authorList>
    </citation>
    <scope>NUCLEOTIDE SEQUENCE [LARGE SCALE GENOMIC DNA]</scope>
    <source>
        <strain evidence="9">JCM 17919</strain>
    </source>
</reference>
<name>A0ABP8GCR7_9BACT</name>
<accession>A0ABP8GCR7</accession>
<keyword evidence="6" id="KW-0472">Membrane</keyword>
<evidence type="ECO:0000256" key="1">
    <source>
        <dbReference type="ARBA" id="ARBA00004442"/>
    </source>
</evidence>
<dbReference type="SUPFAM" id="SSF56954">
    <property type="entry name" value="Outer membrane efflux proteins (OEP)"/>
    <property type="match status" value="1"/>
</dbReference>
<keyword evidence="5" id="KW-0812">Transmembrane</keyword>
<organism evidence="8 9">
    <name type="scientific">Flaviaesturariibacter amylovorans</name>
    <dbReference type="NCBI Taxonomy" id="1084520"/>
    <lineage>
        <taxon>Bacteria</taxon>
        <taxon>Pseudomonadati</taxon>
        <taxon>Bacteroidota</taxon>
        <taxon>Chitinophagia</taxon>
        <taxon>Chitinophagales</taxon>
        <taxon>Chitinophagaceae</taxon>
        <taxon>Flaviaestuariibacter</taxon>
    </lineage>
</organism>
<evidence type="ECO:0000256" key="6">
    <source>
        <dbReference type="ARBA" id="ARBA00023136"/>
    </source>
</evidence>
<evidence type="ECO:0000256" key="3">
    <source>
        <dbReference type="ARBA" id="ARBA00022448"/>
    </source>
</evidence>
<dbReference type="EMBL" id="BAABGY010000002">
    <property type="protein sequence ID" value="GAA4321953.1"/>
    <property type="molecule type" value="Genomic_DNA"/>
</dbReference>